<protein>
    <submittedName>
        <fullName evidence="3">Uncharacterized protein F2P16.15</fullName>
    </submittedName>
</protein>
<reference key="4">
    <citation type="journal article" date="2000" name="Nature">
        <title>Sequence and analysis of chromosome 5 of the plant Arabidopsis thaliana.</title>
        <authorList>
            <consortium name="Kazusa DNA Research Institute"/>
            <consortium name="Cold Spring Harbor and Washington University in St Louis Sequencing Consortium"/>
            <consortium name="European Union Arabidopsis Genome Sequencing Consortium"/>
            <person name="Tabata S."/>
            <person name="Kaneko T."/>
            <person name="Nakamura Y."/>
            <person name="Kotani H."/>
            <person name="Kato T."/>
            <person name="Asamizu E."/>
            <person name="Miyajima N."/>
            <person name="Sasamoto S."/>
            <person name="Kimura T."/>
            <person name="Hosouchi T."/>
            <person name="Kawashima K."/>
            <person name="Kohara M."/>
            <person name="Matsumoto M."/>
            <person name="Matsuno A."/>
            <person name="Muraki A."/>
            <person name="Nakayama S."/>
            <person name="Nakazaki N."/>
            <person name="Naruo K."/>
            <person name="Okumura S."/>
            <person name="Shinpo S."/>
            <person name="Takeuchi C."/>
            <person name="Wada T."/>
            <person name="Watanabe A."/>
            <person name="Yamada M."/>
            <person name="Yasuda M."/>
            <person name="Sato S."/>
            <person name="de la Bastide M."/>
            <person name="Huang E."/>
            <person name="Spiegel L."/>
            <person name="Gnoj L."/>
            <person name="O'Shaughnessy A."/>
            <person name="Preston R."/>
            <person name="Habermann K."/>
            <person name="Murray J."/>
            <person name="Johnson D."/>
            <person name="Rohlfing T."/>
            <person name="Nelson J."/>
            <person name="Stoneking T."/>
            <person name="Pepin K."/>
            <person name="Spieth J."/>
            <person name="Sekhon M."/>
            <person name="Armstrong J."/>
            <person name="Becker M."/>
            <person name="Belter E."/>
            <person name="Cordum H."/>
            <person name="Cordes M."/>
            <person name="Courtney L."/>
            <person name="Courtney W."/>
            <person name="Dante M."/>
            <person name="Du H."/>
            <person name="Edwards J."/>
            <person name="Fryman J."/>
            <person name="Haakensen B."/>
            <person name="Lamar E."/>
            <person name="Latreille P."/>
            <person name="Leonard S."/>
            <person name="Meyer R."/>
            <person name="Mulvaney E."/>
            <person name="Ozersky P."/>
            <person name="Riley A."/>
            <person name="Strowmatt C."/>
            <person name="Wagner-McPherson C."/>
            <person name="Wollam A."/>
            <person name="Yoakum M."/>
            <person name="Bell M."/>
            <person name="Dedhia N."/>
            <person name="Parnell L."/>
            <person name="Shah R."/>
            <person name="Rodriguez M."/>
            <person name="See L.H."/>
            <person name="Vil D."/>
            <person name="Baker J."/>
            <person name="Kirchoff K."/>
            <person name="Toth K."/>
            <person name="King L."/>
            <person name="Bahret A."/>
            <person name="Miller B."/>
            <person name="Marra M."/>
            <person name="Martienssen R."/>
            <person name="McCombie W.R."/>
            <person name="Wilson R.K."/>
            <person name="Murphy G."/>
            <person name="Bancroft I."/>
            <person name="Volckaert G."/>
            <person name="Wambutt R."/>
            <person name="Dusterhoft A."/>
            <person name="Stiekema W."/>
            <person name="Pohl T."/>
            <person name="Entian K.D."/>
            <person name="Terryn N."/>
            <person name="Hartley N."/>
            <person name="Bent E."/>
            <person name="Johnson S."/>
            <person name="Langham S.A."/>
            <person name="McCullagh B."/>
            <person name="Robben J."/>
            <person name="Grymonprez B."/>
            <person name="Zimmermann W."/>
            <person name="Ramsperger U."/>
            <person name="Wedler H."/>
            <person name="Balke K."/>
            <person name="Wedler E."/>
            <person name="Peters S."/>
            <person name="van Staveren M."/>
            <person name="Dirkse W."/>
            <person name="Mooijman P."/>
            <person name="Lankhorst R.K."/>
            <person name="Weitzenegger T."/>
            <person name="Bothe G."/>
            <person name="Rose M."/>
            <person name="Hauf J."/>
            <person name="Berneiser S."/>
            <person name="Hempel S."/>
            <person name="Feldpausch M."/>
            <person name="Lamberth S."/>
            <person name="Villarroel R."/>
            <person name="Gielen J."/>
            <person name="Ardiles W."/>
            <person name="Bents O."/>
            <person name="Lemcke K."/>
            <person name="Kolesov G."/>
            <person name="Mayer K."/>
            <person name="Rudd S."/>
            <person name="Schoof H."/>
            <person name="Schueller C."/>
            <person name="Zaccaria P."/>
            <person name="Mewes H.W."/>
            <person name="Bevan M."/>
            <person name="Fransz P."/>
        </authorList>
    </citation>
    <scope>NUCLEOTIDE SEQUENCE [LARGE SCALE GENOMIC DNA]</scope>
    <source>
        <strain>cv. Columbia</strain>
    </source>
</reference>
<reference evidence="3" key="3">
    <citation type="submission" date="1997-06" db="EMBL/GenBank/DDBJ databases">
        <authorList>
            <person name="Waterston R."/>
        </authorList>
    </citation>
    <scope>NUCLEOTIDE SEQUENCE</scope>
</reference>
<dbReference type="Gene3D" id="1.25.10.10">
    <property type="entry name" value="Leucine-rich Repeat Variant"/>
    <property type="match status" value="1"/>
</dbReference>
<evidence type="ECO:0000256" key="2">
    <source>
        <dbReference type="SAM" id="Phobius"/>
    </source>
</evidence>
<keyword evidence="2" id="KW-0472">Membrane</keyword>
<feature type="transmembrane region" description="Helical" evidence="2">
    <location>
        <begin position="281"/>
        <end position="303"/>
    </location>
</feature>
<organism evidence="3">
    <name type="scientific">Arabidopsis thaliana</name>
    <name type="common">Mouse-ear cress</name>
    <dbReference type="NCBI Taxonomy" id="3702"/>
    <lineage>
        <taxon>Eukaryota</taxon>
        <taxon>Viridiplantae</taxon>
        <taxon>Streptophyta</taxon>
        <taxon>Embryophyta</taxon>
        <taxon>Tracheophyta</taxon>
        <taxon>Spermatophyta</taxon>
        <taxon>Magnoliopsida</taxon>
        <taxon>eudicotyledons</taxon>
        <taxon>Gunneridae</taxon>
        <taxon>Pentapetalae</taxon>
        <taxon>rosids</taxon>
        <taxon>malvids</taxon>
        <taxon>Brassicales</taxon>
        <taxon>Brassicaceae</taxon>
        <taxon>Camelineae</taxon>
        <taxon>Arabidopsis</taxon>
    </lineage>
</organism>
<dbReference type="AlphaFoldDB" id="O04642"/>
<dbReference type="SUPFAM" id="SSF48371">
    <property type="entry name" value="ARM repeat"/>
    <property type="match status" value="1"/>
</dbReference>
<keyword evidence="2" id="KW-1133">Transmembrane helix</keyword>
<dbReference type="ExpressionAtlas" id="O04642">
    <property type="expression patterns" value="baseline and differential"/>
</dbReference>
<dbReference type="PIR" id="T01776">
    <property type="entry name" value="T01776"/>
</dbReference>
<feature type="region of interest" description="Disordered" evidence="1">
    <location>
        <begin position="1"/>
        <end position="37"/>
    </location>
</feature>
<reference evidence="3" key="2">
    <citation type="submission" date="1997-06" db="EMBL/GenBank/DDBJ databases">
        <title>The sequence of A. thaliana F2P16.</title>
        <authorList>
            <person name="Miller N."/>
            <person name="Beck C."/>
            <person name="Kramer J."/>
            <person name="Bauer C."/>
        </authorList>
    </citation>
    <scope>NUCLEOTIDE SEQUENCE</scope>
</reference>
<proteinExistence type="predicted"/>
<dbReference type="PANTHER" id="PTHR16056">
    <property type="entry name" value="REGULATOR OF MICROTUBULE DYNAMICS PROTEIN"/>
    <property type="match status" value="1"/>
</dbReference>
<feature type="transmembrane region" description="Helical" evidence="2">
    <location>
        <begin position="250"/>
        <end position="269"/>
    </location>
</feature>
<dbReference type="PANTHER" id="PTHR16056:SF2">
    <property type="entry name" value="TESTIS-EXPRESSED PROTEIN 10"/>
    <property type="match status" value="1"/>
</dbReference>
<accession>O04642</accession>
<reference evidence="3" key="1">
    <citation type="submission" date="1997-06" db="EMBL/GenBank/DDBJ databases">
        <title>The A. thaliana Genome Sequencing Project.</title>
        <authorList>
            <person name="WashU"/>
        </authorList>
    </citation>
    <scope>NUCLEOTIDE SEQUENCE</scope>
</reference>
<reference evidence="3" key="5">
    <citation type="submission" date="2001-05" db="EMBL/GenBank/DDBJ databases">
        <authorList>
            <person name="Wilson R."/>
        </authorList>
    </citation>
    <scope>NUCLEOTIDE SEQUENCE</scope>
</reference>
<dbReference type="EMBL" id="AF007270">
    <property type="protein sequence ID" value="AAB61052.1"/>
    <property type="molecule type" value="Genomic_DNA"/>
</dbReference>
<sequence>MSRSKAPARKQQKKGIDFKKIKRKLGRKLPPPNNATNTEIKSKAIILHEQSVAAERDGFATSKKGLTLLELKNRTGHPNAKVRKDALHGIKDLLKHHPAELLSNKYATTHKLRELITDDDKLVRDDFYTLLTGIFLACKEDINKGLMVSSLMPYIFTAMTKSSIEVRLMAFKFFRLVLEFYSPTFSLYAEKTFPEISICYLMQILENYKDIACRCCHVIRATMNQRKRYLIIFTPDDFKVLASHMPRSSIAMYIVLFCFPIGLLQYETLLACEQDAAKECVLYSSLTIFLLVLIGFAHVSGILKEIVAVLINCFQDFLPLIHASQRINKESFDCIRHILRSIGYAIKFSIRRHTQRHTKWLPSPEENTLMILDRDIASMLSKKLLGSFPLNHENNFSVEVMNHNSLLFLLFNNGVLTEIFLEVSEWSHLPCDLSNRFLEFIENALLGKAFTITFNNCKPESSLKLACISVVKDLIIPNGDILYPNDPTVNNYQRAWVNKLPSLLNQLGDKHHVSTKVLTHNSYNSLLFCNFCSTLRELDVEFLLQKKTCYEILSVTKLI</sequence>
<evidence type="ECO:0000313" key="3">
    <source>
        <dbReference type="EMBL" id="AAB61052.1"/>
    </source>
</evidence>
<feature type="compositionally biased region" description="Basic residues" evidence="1">
    <location>
        <begin position="1"/>
        <end position="13"/>
    </location>
</feature>
<gene>
    <name evidence="3" type="primary">F2P16.15</name>
</gene>
<keyword evidence="2" id="KW-0812">Transmembrane</keyword>
<dbReference type="InterPro" id="IPR016024">
    <property type="entry name" value="ARM-type_fold"/>
</dbReference>
<name>O04642_ARATH</name>
<dbReference type="InterPro" id="IPR011989">
    <property type="entry name" value="ARM-like"/>
</dbReference>
<evidence type="ECO:0000256" key="1">
    <source>
        <dbReference type="SAM" id="MobiDB-lite"/>
    </source>
</evidence>